<feature type="transmembrane region" description="Helical" evidence="8">
    <location>
        <begin position="814"/>
        <end position="833"/>
    </location>
</feature>
<evidence type="ECO:0000313" key="10">
    <source>
        <dbReference type="EMBL" id="SHH47383.1"/>
    </source>
</evidence>
<feature type="coiled-coil region" evidence="6">
    <location>
        <begin position="723"/>
        <end position="757"/>
    </location>
</feature>
<feature type="coiled-coil region" evidence="6">
    <location>
        <begin position="493"/>
        <end position="551"/>
    </location>
</feature>
<evidence type="ECO:0000256" key="7">
    <source>
        <dbReference type="SAM" id="MobiDB-lite"/>
    </source>
</evidence>
<dbReference type="Pfam" id="PF02687">
    <property type="entry name" value="FtsX"/>
    <property type="match status" value="2"/>
</dbReference>
<feature type="region of interest" description="Disordered" evidence="7">
    <location>
        <begin position="266"/>
        <end position="316"/>
    </location>
</feature>
<feature type="transmembrane region" description="Helical" evidence="8">
    <location>
        <begin position="1310"/>
        <end position="1328"/>
    </location>
</feature>
<organism evidence="10 11">
    <name type="scientific">Anaerosphaera aminiphila DSM 21120</name>
    <dbReference type="NCBI Taxonomy" id="1120995"/>
    <lineage>
        <taxon>Bacteria</taxon>
        <taxon>Bacillati</taxon>
        <taxon>Bacillota</taxon>
        <taxon>Tissierellia</taxon>
        <taxon>Tissierellales</taxon>
        <taxon>Peptoniphilaceae</taxon>
        <taxon>Anaerosphaera</taxon>
    </lineage>
</organism>
<feature type="region of interest" description="Disordered" evidence="7">
    <location>
        <begin position="619"/>
        <end position="686"/>
    </location>
</feature>
<keyword evidence="6" id="KW-0175">Coiled coil</keyword>
<feature type="transmembrane region" description="Helical" evidence="8">
    <location>
        <begin position="863"/>
        <end position="886"/>
    </location>
</feature>
<accession>A0A1M5TAI4</accession>
<keyword evidence="2" id="KW-1003">Cell membrane</keyword>
<gene>
    <name evidence="10" type="ORF">SAMN02745245_01402</name>
</gene>
<comment type="subcellular location">
    <subcellularLocation>
        <location evidence="1">Cell membrane</location>
        <topology evidence="1">Multi-pass membrane protein</topology>
    </subcellularLocation>
</comment>
<dbReference type="OrthoDB" id="5137249at2"/>
<dbReference type="GO" id="GO:0005886">
    <property type="term" value="C:plasma membrane"/>
    <property type="evidence" value="ECO:0007669"/>
    <property type="project" value="UniProtKB-SubCell"/>
</dbReference>
<dbReference type="InterPro" id="IPR038766">
    <property type="entry name" value="Membrane_comp_ABC_pdt"/>
</dbReference>
<feature type="compositionally biased region" description="Basic and acidic residues" evidence="7">
    <location>
        <begin position="619"/>
        <end position="636"/>
    </location>
</feature>
<feature type="compositionally biased region" description="Basic and acidic residues" evidence="7">
    <location>
        <begin position="273"/>
        <end position="316"/>
    </location>
</feature>
<dbReference type="STRING" id="1120995.SAMN02745245_01402"/>
<evidence type="ECO:0000259" key="9">
    <source>
        <dbReference type="Pfam" id="PF02687"/>
    </source>
</evidence>
<evidence type="ECO:0000256" key="3">
    <source>
        <dbReference type="ARBA" id="ARBA00022692"/>
    </source>
</evidence>
<keyword evidence="11" id="KW-1185">Reference proteome</keyword>
<dbReference type="EMBL" id="FQXI01000010">
    <property type="protein sequence ID" value="SHH47383.1"/>
    <property type="molecule type" value="Genomic_DNA"/>
</dbReference>
<evidence type="ECO:0000256" key="2">
    <source>
        <dbReference type="ARBA" id="ARBA00022475"/>
    </source>
</evidence>
<proteinExistence type="predicted"/>
<feature type="domain" description="ABC3 transporter permease C-terminal" evidence="9">
    <location>
        <begin position="1219"/>
        <end position="1335"/>
    </location>
</feature>
<evidence type="ECO:0000256" key="6">
    <source>
        <dbReference type="SAM" id="Coils"/>
    </source>
</evidence>
<evidence type="ECO:0000256" key="4">
    <source>
        <dbReference type="ARBA" id="ARBA00022989"/>
    </source>
</evidence>
<evidence type="ECO:0000313" key="11">
    <source>
        <dbReference type="Proteomes" id="UP000184032"/>
    </source>
</evidence>
<dbReference type="InterPro" id="IPR003838">
    <property type="entry name" value="ABC3_permease_C"/>
</dbReference>
<feature type="transmembrane region" description="Helical" evidence="8">
    <location>
        <begin position="906"/>
        <end position="928"/>
    </location>
</feature>
<evidence type="ECO:0000256" key="1">
    <source>
        <dbReference type="ARBA" id="ARBA00004651"/>
    </source>
</evidence>
<feature type="transmembrane region" description="Helical" evidence="8">
    <location>
        <begin position="20"/>
        <end position="43"/>
    </location>
</feature>
<sequence length="1345" mass="152378">MSLLGKDTLREIKNTFSKYISIILIVGLGVFVFIGLVATGPIMRNTSETYVDKYNFEDILVSIPMGFESEDEKIVESQSGLYELEYGYDIDLGVSDSTLLIKVLNMPYKINMPIIKEGRAPENMGEIMLDLNLKDRGYKIGDRVDFKREVDKFSLEDEETEDVLKDYSYEVVGFCESLNYISNDNKGYSERGLGEIKGFGFVSPFEFQNNPTYARLIYESTKGLTTTSREYKNEIEEYKRALDLDFKYRPENRLVSLRSDIEDELEEGEEKIDDAKTKLSDAKTELSDGREELADGKREYAEGKDEFDTQTKEARDKLNEAKDKLYKSEKDIDDAEIELSDGQKKLSDGRKELDDAKTELATGKIEYTQGKMEYESGLAKLEASKTQLEEGEKQLQDGRKKLDEAWEKIKESTDQLNSGEKEIAENKKLLEDGEKLLQDAIAQIGSGMGLSGASIGEIEEQINSMSNMLPSAKSLIDGHREILQGISLAESSLNDLTAKSEYLRAQIESLREQLNSPGLSEEQKAQINSQIAELEQSKAQLDSGITQARETLISLNAKNEVIENSISEINSSLPQGMDIERDYNSLVSQLEVAKFGISEIKEKSKELEDGKQKLAAAEKEITDGKKQLADGVKEAESGESEYLENKKKIDDGKAEYKSGESELESAKKQLADASTELSDGQREYEDGEKTYIESYEEFLEGRSELDAGKMAFTEGRKTYNEGSEEYAEEVKKGEDKLKEAREKLYKGQADLAEGEREFKDKSLEADEKIADGEKKIADARRIMGILKQPRYTITPRYNNADLNTYLNDARSMDLLSLIFPVFFFMISLLVSFTTMTRMVEEQRTIIGTYKALGYANSEISRKFFIYGGSASIIGGVIGALLGSFILPEIIGIAYSTGTIFQDKLILQFYLFRSILAIAIGFFFTAVAAKISVNNTLKENAANLLRVKPPKSGNRIFLERITPIWSRMNFFFKVTARNLFRYKNRMIMTIIGVMGCMALLVLGFGIRSSIEGIEGIQFHELLKYDIAVTYDRDVDENSYTQYKEFLKSKELQGISVYEESLESDYKELNQNIVLVVPEENEELYDYINVRNRRTGEKIELPSRGVVVSEKFAKLKKLRVGDLVKVKDIENREYEVEVKAIDEMYVGHYMFMDRGYYEKVFGRSYEPNTDLLKLENYSNEDIEKLSTDFISHKSVLSVVDVSSIKTLVNQLMGSISKVELIITVASSLLAMVVLYNLTNINIEERIREISTIKVLGFYPKETTEYIYRETWILTIIGMLFGTVVGKGLHYGVLQMVVPYEAMMDPKLKATSYLIAALITVTVSLVIMVIFHNKLKRIDMVEALKTNE</sequence>
<dbReference type="RefSeq" id="WP_073185000.1">
    <property type="nucleotide sequence ID" value="NZ_FQXI01000010.1"/>
</dbReference>
<reference evidence="10 11" key="1">
    <citation type="submission" date="2016-11" db="EMBL/GenBank/DDBJ databases">
        <authorList>
            <person name="Jaros S."/>
            <person name="Januszkiewicz K."/>
            <person name="Wedrychowicz H."/>
        </authorList>
    </citation>
    <scope>NUCLEOTIDE SEQUENCE [LARGE SCALE GENOMIC DNA]</scope>
    <source>
        <strain evidence="10 11">DSM 21120</strain>
    </source>
</reference>
<dbReference type="PANTHER" id="PTHR30287">
    <property type="entry name" value="MEMBRANE COMPONENT OF PREDICTED ABC SUPERFAMILY METABOLITE UPTAKE TRANSPORTER"/>
    <property type="match status" value="1"/>
</dbReference>
<evidence type="ECO:0000256" key="8">
    <source>
        <dbReference type="SAM" id="Phobius"/>
    </source>
</evidence>
<dbReference type="Proteomes" id="UP000184032">
    <property type="component" value="Unassembled WGS sequence"/>
</dbReference>
<name>A0A1M5TAI4_9FIRM</name>
<feature type="transmembrane region" description="Helical" evidence="8">
    <location>
        <begin position="1218"/>
        <end position="1235"/>
    </location>
</feature>
<keyword evidence="4 8" id="KW-1133">Transmembrane helix</keyword>
<keyword evidence="3 8" id="KW-0812">Transmembrane</keyword>
<keyword evidence="5 8" id="KW-0472">Membrane</keyword>
<evidence type="ECO:0000256" key="5">
    <source>
        <dbReference type="ARBA" id="ARBA00023136"/>
    </source>
</evidence>
<feature type="transmembrane region" description="Helical" evidence="8">
    <location>
        <begin position="1268"/>
        <end position="1290"/>
    </location>
</feature>
<feature type="transmembrane region" description="Helical" evidence="8">
    <location>
        <begin position="985"/>
        <end position="1005"/>
    </location>
</feature>
<dbReference type="PANTHER" id="PTHR30287:SF1">
    <property type="entry name" value="INNER MEMBRANE PROTEIN"/>
    <property type="match status" value="1"/>
</dbReference>
<feature type="compositionally biased region" description="Basic and acidic residues" evidence="7">
    <location>
        <begin position="643"/>
        <end position="670"/>
    </location>
</feature>
<protein>
    <submittedName>
        <fullName evidence="10">Putative ABC transport system permease protein</fullName>
    </submittedName>
</protein>
<feature type="domain" description="ABC3 transporter permease C-terminal" evidence="9">
    <location>
        <begin position="818"/>
        <end position="935"/>
    </location>
</feature>